<dbReference type="InParanoid" id="A0A2R5GBL0"/>
<proteinExistence type="predicted"/>
<evidence type="ECO:0000256" key="5">
    <source>
        <dbReference type="ARBA" id="ARBA00022741"/>
    </source>
</evidence>
<dbReference type="GO" id="GO:0016301">
    <property type="term" value="F:kinase activity"/>
    <property type="evidence" value="ECO:0007669"/>
    <property type="project" value="UniProtKB-KW"/>
</dbReference>
<name>A0A2R5GBL0_9STRA</name>
<dbReference type="InterPro" id="IPR027417">
    <property type="entry name" value="P-loop_NTPase"/>
</dbReference>
<dbReference type="PROSITE" id="PS00678">
    <property type="entry name" value="WD_REPEATS_1"/>
    <property type="match status" value="1"/>
</dbReference>
<evidence type="ECO:0000259" key="11">
    <source>
        <dbReference type="PROSITE" id="PS51424"/>
    </source>
</evidence>
<dbReference type="GO" id="GO:0007165">
    <property type="term" value="P:signal transduction"/>
    <property type="evidence" value="ECO:0007669"/>
    <property type="project" value="InterPro"/>
</dbReference>
<dbReference type="PROSITE" id="PS51424">
    <property type="entry name" value="ROC"/>
    <property type="match status" value="1"/>
</dbReference>
<gene>
    <name evidence="12" type="ORF">FCC1311_021932</name>
</gene>
<dbReference type="CDD" id="cd00200">
    <property type="entry name" value="WD40"/>
    <property type="match status" value="1"/>
</dbReference>
<keyword evidence="4" id="KW-0677">Repeat</keyword>
<keyword evidence="5" id="KW-0547">Nucleotide-binding</keyword>
<evidence type="ECO:0000256" key="3">
    <source>
        <dbReference type="ARBA" id="ARBA00022679"/>
    </source>
</evidence>
<dbReference type="InterPro" id="IPR018391">
    <property type="entry name" value="PQQ_b-propeller_rpt"/>
</dbReference>
<accession>A0A2R5GBL0</accession>
<dbReference type="SUPFAM" id="SSF52200">
    <property type="entry name" value="Toll/Interleukin receptor TIR domain"/>
    <property type="match status" value="1"/>
</dbReference>
<dbReference type="OrthoDB" id="10251448at2759"/>
<dbReference type="InterPro" id="IPR000157">
    <property type="entry name" value="TIR_dom"/>
</dbReference>
<dbReference type="GO" id="GO:0005829">
    <property type="term" value="C:cytosol"/>
    <property type="evidence" value="ECO:0007669"/>
    <property type="project" value="UniProtKB-ARBA"/>
</dbReference>
<keyword evidence="2 10" id="KW-0853">WD repeat</keyword>
<feature type="repeat" description="WD" evidence="10">
    <location>
        <begin position="282"/>
        <end position="327"/>
    </location>
</feature>
<dbReference type="Pfam" id="PF08477">
    <property type="entry name" value="Roc"/>
    <property type="match status" value="1"/>
</dbReference>
<dbReference type="EMBL" id="BEYU01000017">
    <property type="protein sequence ID" value="GBG25973.1"/>
    <property type="molecule type" value="Genomic_DNA"/>
</dbReference>
<feature type="repeat" description="WD" evidence="10">
    <location>
        <begin position="123"/>
        <end position="162"/>
    </location>
</feature>
<dbReference type="PROSITE" id="PS50294">
    <property type="entry name" value="WD_REPEATS_REGION"/>
    <property type="match status" value="2"/>
</dbReference>
<evidence type="ECO:0000313" key="12">
    <source>
        <dbReference type="EMBL" id="GBG25973.1"/>
    </source>
</evidence>
<dbReference type="Gene3D" id="1.10.10.10">
    <property type="entry name" value="Winged helix-like DNA-binding domain superfamily/Winged helix DNA-binding domain"/>
    <property type="match status" value="1"/>
</dbReference>
<dbReference type="InterPro" id="IPR015943">
    <property type="entry name" value="WD40/YVTN_repeat-like_dom_sf"/>
</dbReference>
<comment type="caution">
    <text evidence="12">The sequence shown here is derived from an EMBL/GenBank/DDBJ whole genome shotgun (WGS) entry which is preliminary data.</text>
</comment>
<keyword evidence="13" id="KW-1185">Reference proteome</keyword>
<dbReference type="InterPro" id="IPR036322">
    <property type="entry name" value="WD40_repeat_dom_sf"/>
</dbReference>
<evidence type="ECO:0000313" key="13">
    <source>
        <dbReference type="Proteomes" id="UP000241890"/>
    </source>
</evidence>
<dbReference type="Pfam" id="PF16095">
    <property type="entry name" value="COR-A"/>
    <property type="match status" value="1"/>
</dbReference>
<dbReference type="PROSITE" id="PS50082">
    <property type="entry name" value="WD_REPEATS_2"/>
    <property type="match status" value="3"/>
</dbReference>
<evidence type="ECO:0000256" key="1">
    <source>
        <dbReference type="ARBA" id="ARBA00012513"/>
    </source>
</evidence>
<keyword evidence="3" id="KW-0808">Transferase</keyword>
<dbReference type="Gene3D" id="3.40.50.300">
    <property type="entry name" value="P-loop containing nucleotide triphosphate hydrolases"/>
    <property type="match status" value="1"/>
</dbReference>
<dbReference type="GO" id="GO:1990234">
    <property type="term" value="C:transferase complex"/>
    <property type="evidence" value="ECO:0007669"/>
    <property type="project" value="UniProtKB-ARBA"/>
</dbReference>
<keyword evidence="6" id="KW-0418">Kinase</keyword>
<dbReference type="Proteomes" id="UP000241890">
    <property type="component" value="Unassembled WGS sequence"/>
</dbReference>
<dbReference type="SMART" id="SM00320">
    <property type="entry name" value="WD40"/>
    <property type="match status" value="6"/>
</dbReference>
<sequence length="1152" mass="126610">MEIGADTLSPTIPVSRNSPFSFGVFELKLSSRLLLAAAAAAMGRIEGTVYGVAQSADLVLAASEDRYLRAWSKKDGALVMEIKVPNNQEANTVAVQGMLAAVGTDRGGLFVIDVATASVLHALRGHTGTVKSVVFDGDEIISGSSDKTLRVWDKLSGRETLRIDAKALVLGVAAHEDLLVAALSDNTVRVFDRASGGTRHILTEARGEVRAVAIDAHHLVSGSEDNKVRAYAVPSFEPVLELQGHTDLVLSVALEGNRIVSGSFDNTVRVWDARSGATLHVLHGHTDYVRSVSLFGSELVSGSGNSFGSRDYSVRVWDAETGASTRVLDGTEAARPIGEALGTASGCAPSSSASAEALKAALANGDLAELGRCKLMVVGQGAAGKTSTVRSLLGMPPVAEHVSTVGVELKRTDAESWNEIKDVDSGFERQALRAAALRLAAREKQAASRKRQSLPKRISRKASDLVFGRRTSSARRPFVAEEVVELVPEAEMAQRFRFAEIEEMAGETQTGQKIFFTIWDYAGQDVFYALHHLFLTHEGGVFMVVFDMQELLLEQEKAIEYLSIWLNSVKLHAPTAPIILVGTHYDQASVDVNVVEEILVETLSVDENENIVTNPAVELSFFPIDNMSREPDRASALRAAVEASASSLEAVTRKISLRWLKVLEDLLNLECDHVPFATVQELANQYHAGDQTDELLEFFHELGMLVHLRVTDSLHDKVVLNPQWLLDKLSRVIADEIHVKQMRHNRELQQAGLKKDFAILRKRGVATLSLLEFLWNGEEVEYLREFMQETMLISDWAFPEEALTRGRQSEPLYFVSSLLKNSADASLDEAVADMDIGLTCVLDFSKFFLPDGVFARLLSLCVQYSGDTGPRRRAPQLAGDQAIIRFGFSVFALEQTKDKIWIRLERDSDKPLSTLKTLLSMFRGARDAVFRDLPWGLLLQSPRNASVLVAYDDVVDARQSGAALVESVGTKNAKVEDFAPFFQDGSLKEDEKDTGMVDAADLPLASDLKYHVFLSHKQLEAGDACNLMAEKIANRGLKVWVDQRTEGNLSKEEMQAGIRASKCYLLFLSKTVFDSKAVCMELSTALQAGKPILLVHESDPKRVGFTEFSTYIDTVPESARHIFDDRESMPFQRRLYLAEGFYNELITRIGAC</sequence>
<dbReference type="InterPro" id="IPR035897">
    <property type="entry name" value="Toll_tir_struct_dom_sf"/>
</dbReference>
<feature type="repeat" description="WD" evidence="10">
    <location>
        <begin position="242"/>
        <end position="281"/>
    </location>
</feature>
<dbReference type="SUPFAM" id="SSF52540">
    <property type="entry name" value="P-loop containing nucleoside triphosphate hydrolases"/>
    <property type="match status" value="1"/>
</dbReference>
<comment type="catalytic activity">
    <reaction evidence="9">
        <text>L-seryl-[protein] + ATP = O-phospho-L-seryl-[protein] + ADP + H(+)</text>
        <dbReference type="Rhea" id="RHEA:17989"/>
        <dbReference type="Rhea" id="RHEA-COMP:9863"/>
        <dbReference type="Rhea" id="RHEA-COMP:11604"/>
        <dbReference type="ChEBI" id="CHEBI:15378"/>
        <dbReference type="ChEBI" id="CHEBI:29999"/>
        <dbReference type="ChEBI" id="CHEBI:30616"/>
        <dbReference type="ChEBI" id="CHEBI:83421"/>
        <dbReference type="ChEBI" id="CHEBI:456216"/>
        <dbReference type="EC" id="2.7.11.1"/>
    </reaction>
</comment>
<feature type="domain" description="Roc" evidence="11">
    <location>
        <begin position="366"/>
        <end position="648"/>
    </location>
</feature>
<dbReference type="PANTHER" id="PTHR22847">
    <property type="entry name" value="WD40 REPEAT PROTEIN"/>
    <property type="match status" value="1"/>
</dbReference>
<dbReference type="AlphaFoldDB" id="A0A2R5GBL0"/>
<dbReference type="InterPro" id="IPR032171">
    <property type="entry name" value="COR-A"/>
</dbReference>
<evidence type="ECO:0000256" key="2">
    <source>
        <dbReference type="ARBA" id="ARBA00022574"/>
    </source>
</evidence>
<evidence type="ECO:0000256" key="7">
    <source>
        <dbReference type="ARBA" id="ARBA00022840"/>
    </source>
</evidence>
<dbReference type="Pfam" id="PF13676">
    <property type="entry name" value="TIR_2"/>
    <property type="match status" value="1"/>
</dbReference>
<dbReference type="Gene3D" id="2.130.10.10">
    <property type="entry name" value="YVTN repeat-like/Quinoprotein amine dehydrogenase"/>
    <property type="match status" value="2"/>
</dbReference>
<keyword evidence="7" id="KW-0067">ATP-binding</keyword>
<reference evidence="12 13" key="1">
    <citation type="submission" date="2017-12" db="EMBL/GenBank/DDBJ databases">
        <title>Sequencing, de novo assembly and annotation of complete genome of a new Thraustochytrid species, strain FCC1311.</title>
        <authorList>
            <person name="Sedici K."/>
            <person name="Godart F."/>
            <person name="Aiese Cigliano R."/>
            <person name="Sanseverino W."/>
            <person name="Barakat M."/>
            <person name="Ortet P."/>
            <person name="Marechal E."/>
            <person name="Cagnac O."/>
            <person name="Amato A."/>
        </authorList>
    </citation>
    <scope>NUCLEOTIDE SEQUENCE [LARGE SCALE GENOMIC DNA]</scope>
</reference>
<dbReference type="InterPro" id="IPR019775">
    <property type="entry name" value="WD40_repeat_CS"/>
</dbReference>
<dbReference type="PANTHER" id="PTHR22847:SF637">
    <property type="entry name" value="WD REPEAT DOMAIN 5B"/>
    <property type="match status" value="1"/>
</dbReference>
<protein>
    <recommendedName>
        <fullName evidence="1">non-specific serine/threonine protein kinase</fullName>
        <ecNumber evidence="1">2.7.11.1</ecNumber>
    </recommendedName>
</protein>
<dbReference type="InterPro" id="IPR020859">
    <property type="entry name" value="ROC"/>
</dbReference>
<dbReference type="EC" id="2.7.11.1" evidence="1"/>
<dbReference type="SUPFAM" id="SSF50978">
    <property type="entry name" value="WD40 repeat-like"/>
    <property type="match status" value="1"/>
</dbReference>
<dbReference type="GO" id="GO:0005524">
    <property type="term" value="F:ATP binding"/>
    <property type="evidence" value="ECO:0007669"/>
    <property type="project" value="UniProtKB-KW"/>
</dbReference>
<dbReference type="PRINTS" id="PR00320">
    <property type="entry name" value="GPROTEINBRPT"/>
</dbReference>
<evidence type="ECO:0000256" key="8">
    <source>
        <dbReference type="ARBA" id="ARBA00047899"/>
    </source>
</evidence>
<dbReference type="InterPro" id="IPR036388">
    <property type="entry name" value="WH-like_DNA-bd_sf"/>
</dbReference>
<dbReference type="Pfam" id="PF00400">
    <property type="entry name" value="WD40"/>
    <property type="match status" value="3"/>
</dbReference>
<evidence type="ECO:0000256" key="10">
    <source>
        <dbReference type="PROSITE-ProRule" id="PRU00221"/>
    </source>
</evidence>
<dbReference type="InterPro" id="IPR001680">
    <property type="entry name" value="WD40_rpt"/>
</dbReference>
<dbReference type="SMART" id="SM00564">
    <property type="entry name" value="PQQ"/>
    <property type="match status" value="4"/>
</dbReference>
<evidence type="ECO:0000256" key="6">
    <source>
        <dbReference type="ARBA" id="ARBA00022777"/>
    </source>
</evidence>
<evidence type="ECO:0000256" key="9">
    <source>
        <dbReference type="ARBA" id="ARBA00048679"/>
    </source>
</evidence>
<dbReference type="InterPro" id="IPR020472">
    <property type="entry name" value="WD40_PAC1"/>
</dbReference>
<dbReference type="Gene3D" id="3.40.50.10140">
    <property type="entry name" value="Toll/interleukin-1 receptor homology (TIR) domain"/>
    <property type="match status" value="1"/>
</dbReference>
<comment type="catalytic activity">
    <reaction evidence="8">
        <text>L-threonyl-[protein] + ATP = O-phospho-L-threonyl-[protein] + ADP + H(+)</text>
        <dbReference type="Rhea" id="RHEA:46608"/>
        <dbReference type="Rhea" id="RHEA-COMP:11060"/>
        <dbReference type="Rhea" id="RHEA-COMP:11605"/>
        <dbReference type="ChEBI" id="CHEBI:15378"/>
        <dbReference type="ChEBI" id="CHEBI:30013"/>
        <dbReference type="ChEBI" id="CHEBI:30616"/>
        <dbReference type="ChEBI" id="CHEBI:61977"/>
        <dbReference type="ChEBI" id="CHEBI:456216"/>
        <dbReference type="EC" id="2.7.11.1"/>
    </reaction>
</comment>
<organism evidence="12 13">
    <name type="scientific">Hondaea fermentalgiana</name>
    <dbReference type="NCBI Taxonomy" id="2315210"/>
    <lineage>
        <taxon>Eukaryota</taxon>
        <taxon>Sar</taxon>
        <taxon>Stramenopiles</taxon>
        <taxon>Bigyra</taxon>
        <taxon>Labyrinthulomycetes</taxon>
        <taxon>Thraustochytrida</taxon>
        <taxon>Thraustochytriidae</taxon>
        <taxon>Hondaea</taxon>
    </lineage>
</organism>
<evidence type="ECO:0000256" key="4">
    <source>
        <dbReference type="ARBA" id="ARBA00022737"/>
    </source>
</evidence>